<organism evidence="9 10">
    <name type="scientific">Alicyclobacillus macrosporangiidus</name>
    <dbReference type="NCBI Taxonomy" id="392015"/>
    <lineage>
        <taxon>Bacteria</taxon>
        <taxon>Bacillati</taxon>
        <taxon>Bacillota</taxon>
        <taxon>Bacilli</taxon>
        <taxon>Bacillales</taxon>
        <taxon>Alicyclobacillaceae</taxon>
        <taxon>Alicyclobacillus</taxon>
    </lineage>
</organism>
<keyword evidence="5 7" id="KW-0472">Membrane</keyword>
<evidence type="ECO:0000259" key="8">
    <source>
        <dbReference type="Pfam" id="PF03772"/>
    </source>
</evidence>
<evidence type="ECO:0000313" key="10">
    <source>
        <dbReference type="Proteomes" id="UP000183508"/>
    </source>
</evidence>
<feature type="transmembrane region" description="Helical" evidence="7">
    <location>
        <begin position="30"/>
        <end position="50"/>
    </location>
</feature>
<keyword evidence="10" id="KW-1185">Reference proteome</keyword>
<dbReference type="AlphaFoldDB" id="A0A1I7K911"/>
<keyword evidence="2" id="KW-1003">Cell membrane</keyword>
<feature type="transmembrane region" description="Helical" evidence="7">
    <location>
        <begin position="379"/>
        <end position="402"/>
    </location>
</feature>
<feature type="transmembrane region" description="Helical" evidence="7">
    <location>
        <begin position="351"/>
        <end position="373"/>
    </location>
</feature>
<sequence length="565" mass="59723">MAAWQGVVWTLVFTMVAGDLLNARAPQPWPLWLGLGTLFVWGGIGAGWLWDEAVERIRAGRGRPNPSQQTRARRQPAGAGWVRPHRRGIHRGAWWGCLLALAFCYGAWRGAGAPQRADAWCGRPLSAEASVQTASTGKSGPWYRLHLQRIGGPGASTPCDVEAVWFPAGPDGARIHPGDSVVLRGVLFPDPPRTPAGSLARPQYRFEGTVTSAPRHGNTWSSPFSRAGDAVASALRRTAGLDAGTAGLVQSMVFGGSSLPAGLQQAFLAAGLLHVLAASGANVLILERAATWAVRPLWRRLRMPAWGWPVAWVTGVWAFAGMCGFSPSIVRAAAMSTYRMAAQWCGRPVRVSTCLAAAALMMGIAAPGSLWGVSSALSFLATAGVTMALAGAASASSSAGGGRLRRAMMRIRVAATATVRASVWVEAVVLPVSVCVFGQLTPYAVLSNALVDPLLALLLPLAAGSIALAVTAQGLPVLRPVAEGCGALAALGVHGLVAWCDWVAGWPGALWRFPPWPWGWAVPYYTGLVLLYAGRRRGIRRGIWRSPNRPRGGVWYNDAGKSAGW</sequence>
<reference evidence="10" key="1">
    <citation type="submission" date="2016-10" db="EMBL/GenBank/DDBJ databases">
        <authorList>
            <person name="Varghese N."/>
        </authorList>
    </citation>
    <scope>NUCLEOTIDE SEQUENCE [LARGE SCALE GENOMIC DNA]</scope>
    <source>
        <strain evidence="10">DSM 17980</strain>
    </source>
</reference>
<feature type="region of interest" description="Disordered" evidence="6">
    <location>
        <begin position="60"/>
        <end position="79"/>
    </location>
</feature>
<evidence type="ECO:0000256" key="3">
    <source>
        <dbReference type="ARBA" id="ARBA00022692"/>
    </source>
</evidence>
<keyword evidence="3 7" id="KW-0812">Transmembrane</keyword>
<dbReference type="STRING" id="392015.SAMN05421543_11474"/>
<feature type="transmembrane region" description="Helical" evidence="7">
    <location>
        <begin position="457"/>
        <end position="478"/>
    </location>
</feature>
<protein>
    <submittedName>
        <fullName evidence="9">ComEC/Rec2-related protein</fullName>
    </submittedName>
</protein>
<proteinExistence type="predicted"/>
<dbReference type="InterPro" id="IPR004477">
    <property type="entry name" value="ComEC_N"/>
</dbReference>
<dbReference type="NCBIfam" id="TIGR00360">
    <property type="entry name" value="ComEC_N-term"/>
    <property type="match status" value="1"/>
</dbReference>
<dbReference type="PANTHER" id="PTHR30619:SF1">
    <property type="entry name" value="RECOMBINATION PROTEIN 2"/>
    <property type="match status" value="1"/>
</dbReference>
<evidence type="ECO:0000313" key="9">
    <source>
        <dbReference type="EMBL" id="SFU93943.1"/>
    </source>
</evidence>
<keyword evidence="4 7" id="KW-1133">Transmembrane helix</keyword>
<evidence type="ECO:0000256" key="5">
    <source>
        <dbReference type="ARBA" id="ARBA00023136"/>
    </source>
</evidence>
<evidence type="ECO:0000256" key="2">
    <source>
        <dbReference type="ARBA" id="ARBA00022475"/>
    </source>
</evidence>
<feature type="domain" description="ComEC/Rec2-related protein" evidence="8">
    <location>
        <begin position="257"/>
        <end position="534"/>
    </location>
</feature>
<dbReference type="EMBL" id="FPBV01000014">
    <property type="protein sequence ID" value="SFU93943.1"/>
    <property type="molecule type" value="Genomic_DNA"/>
</dbReference>
<comment type="subcellular location">
    <subcellularLocation>
        <location evidence="1">Cell membrane</location>
        <topology evidence="1">Multi-pass membrane protein</topology>
    </subcellularLocation>
</comment>
<dbReference type="Pfam" id="PF03772">
    <property type="entry name" value="Competence"/>
    <property type="match status" value="1"/>
</dbReference>
<feature type="transmembrane region" description="Helical" evidence="7">
    <location>
        <begin position="423"/>
        <end position="445"/>
    </location>
</feature>
<dbReference type="GO" id="GO:0005886">
    <property type="term" value="C:plasma membrane"/>
    <property type="evidence" value="ECO:0007669"/>
    <property type="project" value="UniProtKB-SubCell"/>
</dbReference>
<dbReference type="PANTHER" id="PTHR30619">
    <property type="entry name" value="DNA INTERNALIZATION/COMPETENCE PROTEIN COMEC/REC2"/>
    <property type="match status" value="1"/>
</dbReference>
<gene>
    <name evidence="9" type="ORF">SAMN05421543_11474</name>
</gene>
<evidence type="ECO:0000256" key="4">
    <source>
        <dbReference type="ARBA" id="ARBA00022989"/>
    </source>
</evidence>
<feature type="transmembrane region" description="Helical" evidence="7">
    <location>
        <begin position="485"/>
        <end position="504"/>
    </location>
</feature>
<dbReference type="Proteomes" id="UP000183508">
    <property type="component" value="Unassembled WGS sequence"/>
</dbReference>
<accession>A0A1I7K911</accession>
<evidence type="ECO:0000256" key="7">
    <source>
        <dbReference type="SAM" id="Phobius"/>
    </source>
</evidence>
<evidence type="ECO:0000256" key="6">
    <source>
        <dbReference type="SAM" id="MobiDB-lite"/>
    </source>
</evidence>
<feature type="transmembrane region" description="Helical" evidence="7">
    <location>
        <begin position="516"/>
        <end position="534"/>
    </location>
</feature>
<name>A0A1I7K911_9BACL</name>
<evidence type="ECO:0000256" key="1">
    <source>
        <dbReference type="ARBA" id="ARBA00004651"/>
    </source>
</evidence>
<feature type="transmembrane region" description="Helical" evidence="7">
    <location>
        <begin position="92"/>
        <end position="108"/>
    </location>
</feature>
<dbReference type="InterPro" id="IPR052159">
    <property type="entry name" value="Competence_DNA_uptake"/>
</dbReference>
<feature type="transmembrane region" description="Helical" evidence="7">
    <location>
        <begin position="306"/>
        <end position="330"/>
    </location>
</feature>